<dbReference type="InterPro" id="IPR013249">
    <property type="entry name" value="RNA_pol_sigma70_r4_t2"/>
</dbReference>
<dbReference type="Pfam" id="PF04542">
    <property type="entry name" value="Sigma70_r2"/>
    <property type="match status" value="1"/>
</dbReference>
<evidence type="ECO:0000256" key="3">
    <source>
        <dbReference type="ARBA" id="ARBA00023082"/>
    </source>
</evidence>
<dbReference type="EMBL" id="OBEB01000005">
    <property type="protein sequence ID" value="SNY54045.1"/>
    <property type="molecule type" value="Genomic_DNA"/>
</dbReference>
<dbReference type="InterPro" id="IPR014284">
    <property type="entry name" value="RNA_pol_sigma-70_dom"/>
</dbReference>
<evidence type="ECO:0000256" key="6">
    <source>
        <dbReference type="RuleBase" id="RU000716"/>
    </source>
</evidence>
<dbReference type="PANTHER" id="PTHR43133">
    <property type="entry name" value="RNA POLYMERASE ECF-TYPE SIGMA FACTO"/>
    <property type="match status" value="1"/>
</dbReference>
<dbReference type="AlphaFoldDB" id="A0A285J155"/>
<dbReference type="SUPFAM" id="SSF88946">
    <property type="entry name" value="Sigma2 domain of RNA polymerase sigma factors"/>
    <property type="match status" value="1"/>
</dbReference>
<dbReference type="Gene3D" id="1.10.1740.10">
    <property type="match status" value="1"/>
</dbReference>
<dbReference type="PANTHER" id="PTHR43133:SF51">
    <property type="entry name" value="RNA POLYMERASE SIGMA FACTOR"/>
    <property type="match status" value="1"/>
</dbReference>
<dbReference type="InterPro" id="IPR000838">
    <property type="entry name" value="RNA_pol_sigma70_ECF_CS"/>
</dbReference>
<organism evidence="9 10">
    <name type="scientific">Arsukibacterium tuosuense</name>
    <dbReference type="NCBI Taxonomy" id="1323745"/>
    <lineage>
        <taxon>Bacteria</taxon>
        <taxon>Pseudomonadati</taxon>
        <taxon>Pseudomonadota</taxon>
        <taxon>Gammaproteobacteria</taxon>
        <taxon>Chromatiales</taxon>
        <taxon>Chromatiaceae</taxon>
        <taxon>Arsukibacterium</taxon>
    </lineage>
</organism>
<dbReference type="InterPro" id="IPR039425">
    <property type="entry name" value="RNA_pol_sigma-70-like"/>
</dbReference>
<proteinExistence type="inferred from homology"/>
<keyword evidence="5 6" id="KW-0804">Transcription</keyword>
<protein>
    <recommendedName>
        <fullName evidence="6">RNA polymerase sigma factor</fullName>
    </recommendedName>
</protein>
<keyword evidence="3 6" id="KW-0731">Sigma factor</keyword>
<dbReference type="InterPro" id="IPR007627">
    <property type="entry name" value="RNA_pol_sigma70_r2"/>
</dbReference>
<evidence type="ECO:0000259" key="8">
    <source>
        <dbReference type="Pfam" id="PF08281"/>
    </source>
</evidence>
<name>A0A285J155_9GAMM</name>
<comment type="similarity">
    <text evidence="1 6">Belongs to the sigma-70 factor family. ECF subfamily.</text>
</comment>
<dbReference type="NCBIfam" id="TIGR02937">
    <property type="entry name" value="sigma70-ECF"/>
    <property type="match status" value="1"/>
</dbReference>
<dbReference type="Gene3D" id="1.10.10.10">
    <property type="entry name" value="Winged helix-like DNA-binding domain superfamily/Winged helix DNA-binding domain"/>
    <property type="match status" value="1"/>
</dbReference>
<dbReference type="Pfam" id="PF08281">
    <property type="entry name" value="Sigma70_r4_2"/>
    <property type="match status" value="1"/>
</dbReference>
<dbReference type="NCBIfam" id="NF009170">
    <property type="entry name" value="PRK12517.1"/>
    <property type="match status" value="1"/>
</dbReference>
<reference evidence="10" key="1">
    <citation type="submission" date="2017-09" db="EMBL/GenBank/DDBJ databases">
        <authorList>
            <person name="Varghese N."/>
            <person name="Submissions S."/>
        </authorList>
    </citation>
    <scope>NUCLEOTIDE SEQUENCE [LARGE SCALE GENOMIC DNA]</scope>
    <source>
        <strain evidence="10">CGMCC 1.12461</strain>
    </source>
</reference>
<dbReference type="GO" id="GO:0003677">
    <property type="term" value="F:DNA binding"/>
    <property type="evidence" value="ECO:0007669"/>
    <property type="project" value="UniProtKB-KW"/>
</dbReference>
<keyword evidence="2 6" id="KW-0805">Transcription regulation</keyword>
<dbReference type="GO" id="GO:0006352">
    <property type="term" value="P:DNA-templated transcription initiation"/>
    <property type="evidence" value="ECO:0007669"/>
    <property type="project" value="InterPro"/>
</dbReference>
<sequence>MSIRLTILPTEQKPSAMSQSRNSLFSLPVSLFKRKAQSNSQRYEQLVRLYHADLYRYAFWLCRDQHIAEDIVQDTFLRAWKALDSLLDDNAAKSWLITILRRENARRFERKQLDYSDVEQDSLTDEINPALEQQYDNALLQQQLLLLPPEYGEPLLLQALAGFNSDEIGQLLSLNVNTVNTRLFRARQLLKQRLVTQHKPQQNTQQKGVR</sequence>
<dbReference type="RefSeq" id="WP_212682408.1">
    <property type="nucleotide sequence ID" value="NZ_OBEB01000005.1"/>
</dbReference>
<keyword evidence="4 6" id="KW-0238">DNA-binding</keyword>
<dbReference type="InterPro" id="IPR013325">
    <property type="entry name" value="RNA_pol_sigma_r2"/>
</dbReference>
<dbReference type="Proteomes" id="UP000219353">
    <property type="component" value="Unassembled WGS sequence"/>
</dbReference>
<feature type="domain" description="RNA polymerase sigma factor 70 region 4 type 2" evidence="8">
    <location>
        <begin position="139"/>
        <end position="190"/>
    </location>
</feature>
<dbReference type="InterPro" id="IPR036388">
    <property type="entry name" value="WH-like_DNA-bd_sf"/>
</dbReference>
<dbReference type="PROSITE" id="PS01063">
    <property type="entry name" value="SIGMA70_ECF"/>
    <property type="match status" value="1"/>
</dbReference>
<dbReference type="InterPro" id="IPR013324">
    <property type="entry name" value="RNA_pol_sigma_r3/r4-like"/>
</dbReference>
<evidence type="ECO:0000256" key="2">
    <source>
        <dbReference type="ARBA" id="ARBA00023015"/>
    </source>
</evidence>
<keyword evidence="10" id="KW-1185">Reference proteome</keyword>
<evidence type="ECO:0000259" key="7">
    <source>
        <dbReference type="Pfam" id="PF04542"/>
    </source>
</evidence>
<dbReference type="SUPFAM" id="SSF88659">
    <property type="entry name" value="Sigma3 and sigma4 domains of RNA polymerase sigma factors"/>
    <property type="match status" value="1"/>
</dbReference>
<evidence type="ECO:0000256" key="5">
    <source>
        <dbReference type="ARBA" id="ARBA00023163"/>
    </source>
</evidence>
<evidence type="ECO:0000256" key="1">
    <source>
        <dbReference type="ARBA" id="ARBA00010641"/>
    </source>
</evidence>
<evidence type="ECO:0000256" key="4">
    <source>
        <dbReference type="ARBA" id="ARBA00023125"/>
    </source>
</evidence>
<dbReference type="GO" id="GO:0016987">
    <property type="term" value="F:sigma factor activity"/>
    <property type="evidence" value="ECO:0007669"/>
    <property type="project" value="UniProtKB-KW"/>
</dbReference>
<feature type="domain" description="RNA polymerase sigma-70 region 2" evidence="7">
    <location>
        <begin position="46"/>
        <end position="112"/>
    </location>
</feature>
<evidence type="ECO:0000313" key="9">
    <source>
        <dbReference type="EMBL" id="SNY54045.1"/>
    </source>
</evidence>
<gene>
    <name evidence="9" type="ORF">SAMN06297280_2540</name>
</gene>
<evidence type="ECO:0000313" key="10">
    <source>
        <dbReference type="Proteomes" id="UP000219353"/>
    </source>
</evidence>
<accession>A0A285J155</accession>